<keyword evidence="4" id="KW-0560">Oxidoreductase</keyword>
<dbReference type="GO" id="GO:0016491">
    <property type="term" value="F:oxidoreductase activity"/>
    <property type="evidence" value="ECO:0007669"/>
    <property type="project" value="UniProtKB-KW"/>
</dbReference>
<evidence type="ECO:0000256" key="1">
    <source>
        <dbReference type="ARBA" id="ARBA00001974"/>
    </source>
</evidence>
<comment type="cofactor">
    <cofactor evidence="1">
        <name>FAD</name>
        <dbReference type="ChEBI" id="CHEBI:57692"/>
    </cofactor>
</comment>
<organism evidence="5">
    <name type="scientific">marine sediment metagenome</name>
    <dbReference type="NCBI Taxonomy" id="412755"/>
    <lineage>
        <taxon>unclassified sequences</taxon>
        <taxon>metagenomes</taxon>
        <taxon>ecological metagenomes</taxon>
    </lineage>
</organism>
<dbReference type="InterPro" id="IPR036188">
    <property type="entry name" value="FAD/NAD-bd_sf"/>
</dbReference>
<protein>
    <recommendedName>
        <fullName evidence="6">GMC family oxidoreductase</fullName>
    </recommendedName>
</protein>
<feature type="non-terminal residue" evidence="5">
    <location>
        <position position="170"/>
    </location>
</feature>
<name>X1LZW9_9ZZZZ</name>
<keyword evidence="2" id="KW-0285">Flavoprotein</keyword>
<dbReference type="InterPro" id="IPR052542">
    <property type="entry name" value="Cholesterol_Oxidase"/>
</dbReference>
<evidence type="ECO:0000313" key="5">
    <source>
        <dbReference type="EMBL" id="GAI11366.1"/>
    </source>
</evidence>
<evidence type="ECO:0000256" key="4">
    <source>
        <dbReference type="ARBA" id="ARBA00023002"/>
    </source>
</evidence>
<comment type="caution">
    <text evidence="5">The sequence shown here is derived from an EMBL/GenBank/DDBJ whole genome shotgun (WGS) entry which is preliminary data.</text>
</comment>
<evidence type="ECO:0000256" key="3">
    <source>
        <dbReference type="ARBA" id="ARBA00022827"/>
    </source>
</evidence>
<dbReference type="EMBL" id="BARV01006332">
    <property type="protein sequence ID" value="GAI11366.1"/>
    <property type="molecule type" value="Genomic_DNA"/>
</dbReference>
<dbReference type="PANTHER" id="PTHR47470:SF1">
    <property type="entry name" value="FAD-DEPENDENT OXIDOREDUCTASE 2 FAD BINDING DOMAIN-CONTAINING PROTEIN"/>
    <property type="match status" value="1"/>
</dbReference>
<dbReference type="SUPFAM" id="SSF51905">
    <property type="entry name" value="FAD/NAD(P)-binding domain"/>
    <property type="match status" value="1"/>
</dbReference>
<dbReference type="Pfam" id="PF13450">
    <property type="entry name" value="NAD_binding_8"/>
    <property type="match status" value="1"/>
</dbReference>
<reference evidence="5" key="1">
    <citation type="journal article" date="2014" name="Front. Microbiol.">
        <title>High frequency of phylogenetically diverse reductive dehalogenase-homologous genes in deep subseafloor sedimentary metagenomes.</title>
        <authorList>
            <person name="Kawai M."/>
            <person name="Futagami T."/>
            <person name="Toyoda A."/>
            <person name="Takaki Y."/>
            <person name="Nishi S."/>
            <person name="Hori S."/>
            <person name="Arai W."/>
            <person name="Tsubouchi T."/>
            <person name="Morono Y."/>
            <person name="Uchiyama I."/>
            <person name="Ito T."/>
            <person name="Fujiyama A."/>
            <person name="Inagaki F."/>
            <person name="Takami H."/>
        </authorList>
    </citation>
    <scope>NUCLEOTIDE SEQUENCE</scope>
    <source>
        <strain evidence="5">Expedition CK06-06</strain>
    </source>
</reference>
<accession>X1LZW9</accession>
<gene>
    <name evidence="5" type="ORF">S06H3_12966</name>
</gene>
<proteinExistence type="predicted"/>
<dbReference type="Gene3D" id="3.50.50.60">
    <property type="entry name" value="FAD/NAD(P)-binding domain"/>
    <property type="match status" value="1"/>
</dbReference>
<evidence type="ECO:0008006" key="6">
    <source>
        <dbReference type="Google" id="ProtNLM"/>
    </source>
</evidence>
<sequence>MTDNANDQVYDYVIIGSGFGGSVSAMRLTEKGYRVLVLERGKRFRDEDFPKTNWNVFNYLWAPVARCFGIMQLSLFRGFFVFHSSGVGGGSLVYAGVLMEPDESFFNSPAWSHFGDWKSILTPHYCTARYMLGVSKNPKLWPADEALKIVAKDLGYGDTFQATDVGVFFN</sequence>
<evidence type="ECO:0000256" key="2">
    <source>
        <dbReference type="ARBA" id="ARBA00022630"/>
    </source>
</evidence>
<dbReference type="AlphaFoldDB" id="X1LZW9"/>
<dbReference type="PANTHER" id="PTHR47470">
    <property type="entry name" value="CHOLESTEROL OXIDASE"/>
    <property type="match status" value="1"/>
</dbReference>
<keyword evidence="3" id="KW-0274">FAD</keyword>